<accession>A0AAP0JR84</accession>
<dbReference type="EMBL" id="JBBNAE010000003">
    <property type="protein sequence ID" value="KAK9138771.1"/>
    <property type="molecule type" value="Genomic_DNA"/>
</dbReference>
<dbReference type="InterPro" id="IPR027850">
    <property type="entry name" value="DUF4504"/>
</dbReference>
<protein>
    <submittedName>
        <fullName evidence="1">Uncharacterized protein</fullName>
    </submittedName>
</protein>
<keyword evidence="2" id="KW-1185">Reference proteome</keyword>
<gene>
    <name evidence="1" type="ORF">Sjap_009365</name>
</gene>
<evidence type="ECO:0000313" key="2">
    <source>
        <dbReference type="Proteomes" id="UP001417504"/>
    </source>
</evidence>
<dbReference type="AlphaFoldDB" id="A0AAP0JR84"/>
<organism evidence="1 2">
    <name type="scientific">Stephania japonica</name>
    <dbReference type="NCBI Taxonomy" id="461633"/>
    <lineage>
        <taxon>Eukaryota</taxon>
        <taxon>Viridiplantae</taxon>
        <taxon>Streptophyta</taxon>
        <taxon>Embryophyta</taxon>
        <taxon>Tracheophyta</taxon>
        <taxon>Spermatophyta</taxon>
        <taxon>Magnoliopsida</taxon>
        <taxon>Ranunculales</taxon>
        <taxon>Menispermaceae</taxon>
        <taxon>Menispermoideae</taxon>
        <taxon>Cissampelideae</taxon>
        <taxon>Stephania</taxon>
    </lineage>
</organism>
<dbReference type="PANTHER" id="PTHR31366:SF2">
    <property type="entry name" value="UPF0739 PROTEIN C1ORF74"/>
    <property type="match status" value="1"/>
</dbReference>
<proteinExistence type="predicted"/>
<dbReference type="Pfam" id="PF14953">
    <property type="entry name" value="DUF4504"/>
    <property type="match status" value="1"/>
</dbReference>
<name>A0AAP0JR84_9MAGN</name>
<dbReference type="PANTHER" id="PTHR31366">
    <property type="entry name" value="UPF0739 PROTEIN C1ORF74"/>
    <property type="match status" value="1"/>
</dbReference>
<sequence>MEVEQLEEALRVISSSISRIKWRLKLTSKRRLEIDILALCTGLRPLVMVDYGGKMPELQEHLCSVVKLSQKLTRVAILEPLRVMVIDDMIYMLHSQGFAEYVRSSLNSEPELLFIDLEQDPPKMVTNEDQNSIAAQFESIQKVFSRVFAADGTHKELDHPSYSQIGNVSNEKCPVGADIASQPLEFSNLSSCLENSPVTIPTLNGWLLGYPVVYLFSKDHIADAVYNLSTKSLHLFKILISRNGESSNERKEELMSFSVPYDLSMGGKNEPWAEAFLARMLAKLENCKHVWRNLELEVKSISTMSAAPPSV</sequence>
<evidence type="ECO:0000313" key="1">
    <source>
        <dbReference type="EMBL" id="KAK9138771.1"/>
    </source>
</evidence>
<dbReference type="Proteomes" id="UP001417504">
    <property type="component" value="Unassembled WGS sequence"/>
</dbReference>
<comment type="caution">
    <text evidence="1">The sequence shown here is derived from an EMBL/GenBank/DDBJ whole genome shotgun (WGS) entry which is preliminary data.</text>
</comment>
<reference evidence="1 2" key="1">
    <citation type="submission" date="2024-01" db="EMBL/GenBank/DDBJ databases">
        <title>Genome assemblies of Stephania.</title>
        <authorList>
            <person name="Yang L."/>
        </authorList>
    </citation>
    <scope>NUCLEOTIDE SEQUENCE [LARGE SCALE GENOMIC DNA]</scope>
    <source>
        <strain evidence="1">QJT</strain>
        <tissue evidence="1">Leaf</tissue>
    </source>
</reference>